<dbReference type="SUPFAM" id="SSF53697">
    <property type="entry name" value="SIS domain"/>
    <property type="match status" value="1"/>
</dbReference>
<dbReference type="Gene3D" id="3.60.20.10">
    <property type="entry name" value="Glutamine Phosphoribosylpyrophosphate, subunit 1, domain 1"/>
    <property type="match status" value="1"/>
</dbReference>
<dbReference type="CDD" id="cd05009">
    <property type="entry name" value="SIS_GlmS_GlmD_2"/>
    <property type="match status" value="1"/>
</dbReference>
<dbReference type="GO" id="GO:0006002">
    <property type="term" value="P:fructose 6-phosphate metabolic process"/>
    <property type="evidence" value="ECO:0007669"/>
    <property type="project" value="TreeGrafter"/>
</dbReference>
<comment type="caution">
    <text evidence="10">The sequence shown here is derived from an EMBL/GenBank/DDBJ whole genome shotgun (WGS) entry which is preliminary data.</text>
</comment>
<dbReference type="GO" id="GO:0006047">
    <property type="term" value="P:UDP-N-acetylglucosamine metabolic process"/>
    <property type="evidence" value="ECO:0007669"/>
    <property type="project" value="TreeGrafter"/>
</dbReference>
<keyword evidence="5 10" id="KW-0808">Transferase</keyword>
<dbReference type="GeneID" id="86061840"/>
<dbReference type="CDD" id="cd05008">
    <property type="entry name" value="SIS_GlmS_GlmD_1"/>
    <property type="match status" value="1"/>
</dbReference>
<dbReference type="InterPro" id="IPR047084">
    <property type="entry name" value="GFAT_N"/>
</dbReference>
<dbReference type="Gene3D" id="3.40.50.10490">
    <property type="entry name" value="Glucose-6-phosphate isomerase like protein, domain 1"/>
    <property type="match status" value="2"/>
</dbReference>
<dbReference type="EMBL" id="QJKD01000006">
    <property type="protein sequence ID" value="PXX52965.1"/>
    <property type="molecule type" value="Genomic_DNA"/>
</dbReference>
<dbReference type="InterPro" id="IPR046348">
    <property type="entry name" value="SIS_dom_sf"/>
</dbReference>
<evidence type="ECO:0000256" key="3">
    <source>
        <dbReference type="ARBA" id="ARBA00016090"/>
    </source>
</evidence>
<dbReference type="InterPro" id="IPR001347">
    <property type="entry name" value="SIS_dom"/>
</dbReference>
<sequence>MCGIIGYTGPLDSKKILLNGLSQLEYRGYDSAGAALCMENSHICLVRRTGKVANLKETMERITDVSHCGLGHTRWATHGGVTTQNTHPHQAGKVTLVHNGIIENYHQLTEQFHLEAKLHSETDSEVAAWVLDSLYQGDPLEAITRLVALIKGSYSFCIMFEDYPGEIYAIRNVSPLVAAYTRSGSFVASDLTALIPYTRQYFVVPEDHIVRLTSYKVHLYNLQRHEEMPELMEVNWNMDAAMKNGFPHFMLKEIHEQPEALRNTILPRLSKGLPDFTDDQIPDDVFTSCSQIHIVACGTAMHAGMAARSMMEPLLRIPVTVSVASEFRYEEPLIGEDTLVIIISQSGETIDTLAAMRLAKNYGAAALSVVNVKGSTIARESDYTLYTHAGPEIAVASTKAYSVQLAALYMIGCRMALVRGKYSVPQATEFMKKLLNAIPAMEAMIAQKDSIKALVTHLINKSDAFFIGRGLDYAFSLEGALKLKEISYIHAEAYAAGELKHGTIALITEEVPVIAIATQEKVFAKTISNIREVKARGAFVILITKEDAVLDRGVADIHIRIPKIGDRFTVFPIAVVLQLIAYYASTGKNLDVDQPRNLAKSVTVE</sequence>
<organism evidence="10 11">
    <name type="scientific">Hungatella effluvii</name>
    <dbReference type="NCBI Taxonomy" id="1096246"/>
    <lineage>
        <taxon>Bacteria</taxon>
        <taxon>Bacillati</taxon>
        <taxon>Bacillota</taxon>
        <taxon>Clostridia</taxon>
        <taxon>Lachnospirales</taxon>
        <taxon>Lachnospiraceae</taxon>
        <taxon>Hungatella</taxon>
    </lineage>
</organism>
<gene>
    <name evidence="10" type="ORF">DFR60_10683</name>
</gene>
<keyword evidence="4 10" id="KW-0032">Aminotransferase</keyword>
<dbReference type="GO" id="GO:0006487">
    <property type="term" value="P:protein N-linked glycosylation"/>
    <property type="evidence" value="ECO:0007669"/>
    <property type="project" value="TreeGrafter"/>
</dbReference>
<feature type="domain" description="Glutamine amidotransferase type-2" evidence="8">
    <location>
        <begin position="2"/>
        <end position="215"/>
    </location>
</feature>
<dbReference type="SUPFAM" id="SSF56235">
    <property type="entry name" value="N-terminal nucleophile aminohydrolases (Ntn hydrolases)"/>
    <property type="match status" value="1"/>
</dbReference>
<evidence type="ECO:0000313" key="10">
    <source>
        <dbReference type="EMBL" id="PXX52965.1"/>
    </source>
</evidence>
<dbReference type="EC" id="2.6.1.16" evidence="2"/>
<evidence type="ECO:0000256" key="7">
    <source>
        <dbReference type="ARBA" id="ARBA00022962"/>
    </source>
</evidence>
<evidence type="ECO:0000256" key="5">
    <source>
        <dbReference type="ARBA" id="ARBA00022679"/>
    </source>
</evidence>
<dbReference type="Pfam" id="PF01380">
    <property type="entry name" value="SIS"/>
    <property type="match status" value="2"/>
</dbReference>
<dbReference type="RefSeq" id="WP_110323235.1">
    <property type="nucleotide sequence ID" value="NZ_QJKD01000006.1"/>
</dbReference>
<dbReference type="NCBIfam" id="TIGR01135">
    <property type="entry name" value="glmS"/>
    <property type="match status" value="1"/>
</dbReference>
<dbReference type="PANTHER" id="PTHR10937:SF0">
    <property type="entry name" value="GLUTAMINE--FRUCTOSE-6-PHOSPHATE TRANSAMINASE (ISOMERIZING)"/>
    <property type="match status" value="1"/>
</dbReference>
<accession>A0A2V3Y3M9</accession>
<dbReference type="InterPro" id="IPR035490">
    <property type="entry name" value="GlmS/FrlB_SIS"/>
</dbReference>
<dbReference type="InterPro" id="IPR005855">
    <property type="entry name" value="GFAT"/>
</dbReference>
<evidence type="ECO:0000256" key="1">
    <source>
        <dbReference type="ARBA" id="ARBA00001031"/>
    </source>
</evidence>
<name>A0A2V3Y3M9_9FIRM</name>
<feature type="domain" description="SIS" evidence="9">
    <location>
        <begin position="454"/>
        <end position="595"/>
    </location>
</feature>
<keyword evidence="6" id="KW-0677">Repeat</keyword>
<evidence type="ECO:0000259" key="8">
    <source>
        <dbReference type="PROSITE" id="PS51278"/>
    </source>
</evidence>
<keyword evidence="7" id="KW-0315">Glutamine amidotransferase</keyword>
<keyword evidence="11" id="KW-1185">Reference proteome</keyword>
<dbReference type="AlphaFoldDB" id="A0A2V3Y3M9"/>
<dbReference type="Pfam" id="PF13522">
    <property type="entry name" value="GATase_6"/>
    <property type="match status" value="1"/>
</dbReference>
<dbReference type="PANTHER" id="PTHR10937">
    <property type="entry name" value="GLUCOSAMINE--FRUCTOSE-6-PHOSPHATE AMINOTRANSFERASE, ISOMERIZING"/>
    <property type="match status" value="1"/>
</dbReference>
<evidence type="ECO:0000256" key="4">
    <source>
        <dbReference type="ARBA" id="ARBA00022576"/>
    </source>
</evidence>
<dbReference type="InterPro" id="IPR029055">
    <property type="entry name" value="Ntn_hydrolases_N"/>
</dbReference>
<dbReference type="GO" id="GO:0097367">
    <property type="term" value="F:carbohydrate derivative binding"/>
    <property type="evidence" value="ECO:0007669"/>
    <property type="project" value="InterPro"/>
</dbReference>
<evidence type="ECO:0000256" key="2">
    <source>
        <dbReference type="ARBA" id="ARBA00012916"/>
    </source>
</evidence>
<proteinExistence type="predicted"/>
<evidence type="ECO:0000313" key="11">
    <source>
        <dbReference type="Proteomes" id="UP000248057"/>
    </source>
</evidence>
<dbReference type="CDD" id="cd00714">
    <property type="entry name" value="GFAT"/>
    <property type="match status" value="1"/>
</dbReference>
<evidence type="ECO:0000259" key="9">
    <source>
        <dbReference type="PROSITE" id="PS51464"/>
    </source>
</evidence>
<dbReference type="InterPro" id="IPR035466">
    <property type="entry name" value="GlmS/AgaS_SIS"/>
</dbReference>
<dbReference type="NCBIfam" id="NF001484">
    <property type="entry name" value="PRK00331.1"/>
    <property type="match status" value="1"/>
</dbReference>
<dbReference type="GO" id="GO:0005829">
    <property type="term" value="C:cytosol"/>
    <property type="evidence" value="ECO:0007669"/>
    <property type="project" value="TreeGrafter"/>
</dbReference>
<dbReference type="Proteomes" id="UP000248057">
    <property type="component" value="Unassembled WGS sequence"/>
</dbReference>
<feature type="domain" description="SIS" evidence="9">
    <location>
        <begin position="282"/>
        <end position="421"/>
    </location>
</feature>
<dbReference type="GO" id="GO:0004360">
    <property type="term" value="F:glutamine-fructose-6-phosphate transaminase (isomerizing) activity"/>
    <property type="evidence" value="ECO:0007669"/>
    <property type="project" value="UniProtKB-EC"/>
</dbReference>
<dbReference type="InterPro" id="IPR017932">
    <property type="entry name" value="GATase_2_dom"/>
</dbReference>
<dbReference type="FunFam" id="3.40.50.10490:FF:000001">
    <property type="entry name" value="Glutamine--fructose-6-phosphate aminotransferase [isomerizing]"/>
    <property type="match status" value="1"/>
</dbReference>
<protein>
    <recommendedName>
        <fullName evidence="3">Glutamine--fructose-6-phosphate aminotransferase [isomerizing]</fullName>
        <ecNumber evidence="2">2.6.1.16</ecNumber>
    </recommendedName>
</protein>
<dbReference type="PROSITE" id="PS51464">
    <property type="entry name" value="SIS"/>
    <property type="match status" value="2"/>
</dbReference>
<evidence type="ECO:0000256" key="6">
    <source>
        <dbReference type="ARBA" id="ARBA00022737"/>
    </source>
</evidence>
<reference evidence="10 11" key="1">
    <citation type="submission" date="2018-05" db="EMBL/GenBank/DDBJ databases">
        <title>Genomic Encyclopedia of Type Strains, Phase IV (KMG-IV): sequencing the most valuable type-strain genomes for metagenomic binning, comparative biology and taxonomic classification.</title>
        <authorList>
            <person name="Goeker M."/>
        </authorList>
    </citation>
    <scope>NUCLEOTIDE SEQUENCE [LARGE SCALE GENOMIC DNA]</scope>
    <source>
        <strain evidence="10 11">DSM 24995</strain>
    </source>
</reference>
<dbReference type="PROSITE" id="PS51278">
    <property type="entry name" value="GATASE_TYPE_2"/>
    <property type="match status" value="1"/>
</dbReference>
<comment type="catalytic activity">
    <reaction evidence="1">
        <text>D-fructose 6-phosphate + L-glutamine = D-glucosamine 6-phosphate + L-glutamate</text>
        <dbReference type="Rhea" id="RHEA:13237"/>
        <dbReference type="ChEBI" id="CHEBI:29985"/>
        <dbReference type="ChEBI" id="CHEBI:58359"/>
        <dbReference type="ChEBI" id="CHEBI:58725"/>
        <dbReference type="ChEBI" id="CHEBI:61527"/>
        <dbReference type="EC" id="2.6.1.16"/>
    </reaction>
</comment>